<dbReference type="EMBL" id="JACMSC010000021">
    <property type="protein sequence ID" value="KAG6471107.1"/>
    <property type="molecule type" value="Genomic_DNA"/>
</dbReference>
<proteinExistence type="predicted"/>
<evidence type="ECO:0000313" key="3">
    <source>
        <dbReference type="Proteomes" id="UP000734854"/>
    </source>
</evidence>
<protein>
    <submittedName>
        <fullName evidence="2">Uncharacterized protein</fullName>
    </submittedName>
</protein>
<sequence length="145" mass="16216">MAPAEWPGVAAAGSGGPVEHAPGGRVEHAPGGRVTVRFSSHSAIRNRKLAILIRFSKRENGVQGKQIRVQVDLHTRVAVILNQDAITEMGYGHSFCNDYSKTHKDEKREELFENLKRCDSIGWEVDVIDPWELSAKMLKRYAYDS</sequence>
<evidence type="ECO:0000256" key="1">
    <source>
        <dbReference type="SAM" id="MobiDB-lite"/>
    </source>
</evidence>
<dbReference type="InterPro" id="IPR036397">
    <property type="entry name" value="RNaseH_sf"/>
</dbReference>
<name>A0A8J5EC15_ZINOF</name>
<reference evidence="2 3" key="1">
    <citation type="submission" date="2020-08" db="EMBL/GenBank/DDBJ databases">
        <title>Plant Genome Project.</title>
        <authorList>
            <person name="Zhang R.-G."/>
        </authorList>
    </citation>
    <scope>NUCLEOTIDE SEQUENCE [LARGE SCALE GENOMIC DNA]</scope>
    <source>
        <tissue evidence="2">Rhizome</tissue>
    </source>
</reference>
<dbReference type="GO" id="GO:0003676">
    <property type="term" value="F:nucleic acid binding"/>
    <property type="evidence" value="ECO:0007669"/>
    <property type="project" value="InterPro"/>
</dbReference>
<organism evidence="2 3">
    <name type="scientific">Zingiber officinale</name>
    <name type="common">Ginger</name>
    <name type="synonym">Amomum zingiber</name>
    <dbReference type="NCBI Taxonomy" id="94328"/>
    <lineage>
        <taxon>Eukaryota</taxon>
        <taxon>Viridiplantae</taxon>
        <taxon>Streptophyta</taxon>
        <taxon>Embryophyta</taxon>
        <taxon>Tracheophyta</taxon>
        <taxon>Spermatophyta</taxon>
        <taxon>Magnoliopsida</taxon>
        <taxon>Liliopsida</taxon>
        <taxon>Zingiberales</taxon>
        <taxon>Zingiberaceae</taxon>
        <taxon>Zingiber</taxon>
    </lineage>
</organism>
<evidence type="ECO:0000313" key="2">
    <source>
        <dbReference type="EMBL" id="KAG6471107.1"/>
    </source>
</evidence>
<keyword evidence="3" id="KW-1185">Reference proteome</keyword>
<feature type="region of interest" description="Disordered" evidence="1">
    <location>
        <begin position="1"/>
        <end position="31"/>
    </location>
</feature>
<dbReference type="AlphaFoldDB" id="A0A8J5EC15"/>
<gene>
    <name evidence="2" type="ORF">ZIOFF_072204</name>
</gene>
<dbReference type="Gene3D" id="3.30.420.10">
    <property type="entry name" value="Ribonuclease H-like superfamily/Ribonuclease H"/>
    <property type="match status" value="1"/>
</dbReference>
<accession>A0A8J5EC15</accession>
<comment type="caution">
    <text evidence="2">The sequence shown here is derived from an EMBL/GenBank/DDBJ whole genome shotgun (WGS) entry which is preliminary data.</text>
</comment>
<dbReference type="Proteomes" id="UP000734854">
    <property type="component" value="Unassembled WGS sequence"/>
</dbReference>